<proteinExistence type="predicted"/>
<dbReference type="InterPro" id="IPR003593">
    <property type="entry name" value="AAA+_ATPase"/>
</dbReference>
<dbReference type="CDD" id="cd03216">
    <property type="entry name" value="ABC_Carb_Monos_I"/>
    <property type="match status" value="1"/>
</dbReference>
<evidence type="ECO:0000256" key="2">
    <source>
        <dbReference type="ARBA" id="ARBA00022737"/>
    </source>
</evidence>
<dbReference type="Proteomes" id="UP000553981">
    <property type="component" value="Unassembled WGS sequence"/>
</dbReference>
<keyword evidence="1" id="KW-0813">Transport</keyword>
<dbReference type="Gene3D" id="3.40.50.300">
    <property type="entry name" value="P-loop containing nucleotide triphosphate hydrolases"/>
    <property type="match status" value="2"/>
</dbReference>
<dbReference type="RefSeq" id="WP_004007979.1">
    <property type="nucleotide sequence ID" value="NZ_CAMYEK010000011.1"/>
</dbReference>
<gene>
    <name evidence="6" type="ORF">HHJ67_01290</name>
</gene>
<dbReference type="InterPro" id="IPR050107">
    <property type="entry name" value="ABC_carbohydrate_import_ATPase"/>
</dbReference>
<protein>
    <submittedName>
        <fullName evidence="6">Sugar ABC transporter ATP-binding protein</fullName>
    </submittedName>
</protein>
<accession>A0A7Y0YBF5</accession>
<dbReference type="Pfam" id="PF00005">
    <property type="entry name" value="ABC_tran"/>
    <property type="match status" value="2"/>
</dbReference>
<dbReference type="PANTHER" id="PTHR43790:SF9">
    <property type="entry name" value="GALACTOFURANOSE TRANSPORTER ATP-BINDING PROTEIN YTFR"/>
    <property type="match status" value="1"/>
</dbReference>
<keyword evidence="3" id="KW-0547">Nucleotide-binding</keyword>
<dbReference type="PANTHER" id="PTHR43790">
    <property type="entry name" value="CARBOHYDRATE TRANSPORT ATP-BINDING PROTEIN MG119-RELATED"/>
    <property type="match status" value="1"/>
</dbReference>
<organism evidence="6 7">
    <name type="scientific">Mobiluncus curtisii</name>
    <dbReference type="NCBI Taxonomy" id="2051"/>
    <lineage>
        <taxon>Bacteria</taxon>
        <taxon>Bacillati</taxon>
        <taxon>Actinomycetota</taxon>
        <taxon>Actinomycetes</taxon>
        <taxon>Actinomycetales</taxon>
        <taxon>Actinomycetaceae</taxon>
        <taxon>Mobiluncus</taxon>
    </lineage>
</organism>
<dbReference type="SUPFAM" id="SSF52540">
    <property type="entry name" value="P-loop containing nucleoside triphosphate hydrolases"/>
    <property type="match status" value="2"/>
</dbReference>
<dbReference type="InterPro" id="IPR017871">
    <property type="entry name" value="ABC_transporter-like_CS"/>
</dbReference>
<dbReference type="PROSITE" id="PS00211">
    <property type="entry name" value="ABC_TRANSPORTER_1"/>
    <property type="match status" value="1"/>
</dbReference>
<dbReference type="SMART" id="SM00382">
    <property type="entry name" value="AAA"/>
    <property type="match status" value="2"/>
</dbReference>
<keyword evidence="2" id="KW-0677">Repeat</keyword>
<dbReference type="InterPro" id="IPR003439">
    <property type="entry name" value="ABC_transporter-like_ATP-bd"/>
</dbReference>
<dbReference type="PROSITE" id="PS50893">
    <property type="entry name" value="ABC_TRANSPORTER_2"/>
    <property type="match status" value="2"/>
</dbReference>
<feature type="domain" description="ABC transporter" evidence="5">
    <location>
        <begin position="267"/>
        <end position="509"/>
    </location>
</feature>
<dbReference type="GO" id="GO:0005524">
    <property type="term" value="F:ATP binding"/>
    <property type="evidence" value="ECO:0007669"/>
    <property type="project" value="UniProtKB-KW"/>
</dbReference>
<comment type="caution">
    <text evidence="6">The sequence shown here is derived from an EMBL/GenBank/DDBJ whole genome shotgun (WGS) entry which is preliminary data.</text>
</comment>
<dbReference type="GO" id="GO:0016887">
    <property type="term" value="F:ATP hydrolysis activity"/>
    <property type="evidence" value="ECO:0007669"/>
    <property type="project" value="InterPro"/>
</dbReference>
<name>A0A7Y0YBF5_9ACTO</name>
<dbReference type="CDD" id="cd03215">
    <property type="entry name" value="ABC_Carb_Monos_II"/>
    <property type="match status" value="1"/>
</dbReference>
<dbReference type="AlphaFoldDB" id="A0A7Y0YBF5"/>
<sequence length="510" mass="55227">MMEVFEARNIAKYYSSVPALAGVSIKIHPGEIVGLVGHNGAGKSTLLKVLSGAHGADGGEVLIDGTEVNFASPADALAKGVGTVYQELSLLPNLTVAQNVFLGREKSDWKGLKKEEMRNQAKELVKSFGIDVNVDAPLGHYAVATRQLLEIAVATSKNIKYLLLDEPTTSLEGEQVDSLLKYIKNLAETSNIGVLIVDHKLDELYRICDRIVALVDGKVRIDGNVNEVSHEDVVVAIAGEDVSSLLDSEPKRDAVSVPTSETSKVQGRGEPLVQVRNLRSAALKGVNLDIYPGEVLGIYGLIGSGRTEFLRALGTLHPIESGSISVQGKSFKGYKPVDSLKAGLVYVTEERKMDGIVPQLSPIVNTSLPVTKKFSKLTWLSLKKMDSTMQKILARLQIRGNLQGPVVSLSGGNQQKVLLGRAIALNPKLLMLDEPTKGVDIGAKGEIHRIFKDMAHQEQVAVVVVSSEEEEILEVSDRVCVFAQGRNICEPEDVANFSVQRLRKLAWSKD</sequence>
<keyword evidence="4 6" id="KW-0067">ATP-binding</keyword>
<evidence type="ECO:0000313" key="6">
    <source>
        <dbReference type="EMBL" id="NMW86396.1"/>
    </source>
</evidence>
<dbReference type="InterPro" id="IPR027417">
    <property type="entry name" value="P-loop_NTPase"/>
</dbReference>
<evidence type="ECO:0000256" key="4">
    <source>
        <dbReference type="ARBA" id="ARBA00022840"/>
    </source>
</evidence>
<evidence type="ECO:0000313" key="7">
    <source>
        <dbReference type="Proteomes" id="UP000553981"/>
    </source>
</evidence>
<feature type="domain" description="ABC transporter" evidence="5">
    <location>
        <begin position="5"/>
        <end position="241"/>
    </location>
</feature>
<evidence type="ECO:0000259" key="5">
    <source>
        <dbReference type="PROSITE" id="PS50893"/>
    </source>
</evidence>
<evidence type="ECO:0000256" key="3">
    <source>
        <dbReference type="ARBA" id="ARBA00022741"/>
    </source>
</evidence>
<reference evidence="6 7" key="1">
    <citation type="submission" date="2020-04" db="EMBL/GenBank/DDBJ databases">
        <title>Antimicrobial susceptibility and clonality of vaginal-derived multi-drug resistant Mobiluncus isolates in China.</title>
        <authorList>
            <person name="Zhang X."/>
        </authorList>
    </citation>
    <scope>NUCLEOTIDE SEQUENCE [LARGE SCALE GENOMIC DNA]</scope>
    <source>
        <strain evidence="6 7">19</strain>
    </source>
</reference>
<evidence type="ECO:0000256" key="1">
    <source>
        <dbReference type="ARBA" id="ARBA00022448"/>
    </source>
</evidence>
<dbReference type="EMBL" id="JABCUI010000001">
    <property type="protein sequence ID" value="NMW86396.1"/>
    <property type="molecule type" value="Genomic_DNA"/>
</dbReference>